<dbReference type="Pfam" id="PF13483">
    <property type="entry name" value="Lactamase_B_3"/>
    <property type="match status" value="1"/>
</dbReference>
<accession>A0A0B7MGI9</accession>
<dbReference type="Gene3D" id="3.60.15.10">
    <property type="entry name" value="Ribonuclease Z/Hydroxyacylglutathione hydrolase-like"/>
    <property type="match status" value="1"/>
</dbReference>
<dbReference type="EMBL" id="CDRZ01000238">
    <property type="protein sequence ID" value="CEO89200.1"/>
    <property type="molecule type" value="Genomic_DNA"/>
</dbReference>
<keyword evidence="1" id="KW-0378">Hydrolase</keyword>
<evidence type="ECO:0000313" key="2">
    <source>
        <dbReference type="Proteomes" id="UP000046155"/>
    </source>
</evidence>
<organism evidence="1 2">
    <name type="scientific">Syntrophaceticus schinkii</name>
    <dbReference type="NCBI Taxonomy" id="499207"/>
    <lineage>
        <taxon>Bacteria</taxon>
        <taxon>Bacillati</taxon>
        <taxon>Bacillota</taxon>
        <taxon>Clostridia</taxon>
        <taxon>Thermoanaerobacterales</taxon>
        <taxon>Thermoanaerobacterales Family III. Incertae Sedis</taxon>
        <taxon>Syntrophaceticus</taxon>
    </lineage>
</organism>
<reference evidence="2" key="1">
    <citation type="submission" date="2015-01" db="EMBL/GenBank/DDBJ databases">
        <authorList>
            <person name="Manzoor Shahid"/>
            <person name="Zubair Saima"/>
        </authorList>
    </citation>
    <scope>NUCLEOTIDE SEQUENCE [LARGE SCALE GENOMIC DNA]</scope>
    <source>
        <strain evidence="2">Sp3</strain>
    </source>
</reference>
<keyword evidence="2" id="KW-1185">Reference proteome</keyword>
<evidence type="ECO:0000313" key="1">
    <source>
        <dbReference type="EMBL" id="CEO89200.1"/>
    </source>
</evidence>
<sequence>MKLRHQLDVTRLRKNEIAIFWLGQAGFIIKDYDENIVVIDPYLTDCGERIRGFKRLTPKLLSPGELEPDIYITTHIHFDHFDFDAVPIVSSCPWTKFFGPQTCVDKYLELGIKKERVSLLGCGTEITEKNIMIKAVFADHGRLAPEAIGILLNINGIKLYFSGDTAYRPEMIKDVIDFAPDIAILSVNGKFGNLNSEEGAKLASDIGAKIAIPCHYWMFKEHGGDPQLFEEEMKKHSPQCLTKFMCQGEMFRYSL</sequence>
<gene>
    <name evidence="1" type="ORF">SSCH_410004</name>
</gene>
<dbReference type="PANTHER" id="PTHR43546">
    <property type="entry name" value="UPF0173 METAL-DEPENDENT HYDROLASE MJ1163-RELATED"/>
    <property type="match status" value="1"/>
</dbReference>
<protein>
    <submittedName>
        <fullName evidence="1">Putative Metal-dependent hydrolase</fullName>
    </submittedName>
</protein>
<dbReference type="Proteomes" id="UP000046155">
    <property type="component" value="Unassembled WGS sequence"/>
</dbReference>
<dbReference type="SUPFAM" id="SSF56281">
    <property type="entry name" value="Metallo-hydrolase/oxidoreductase"/>
    <property type="match status" value="1"/>
</dbReference>
<dbReference type="GO" id="GO:0016787">
    <property type="term" value="F:hydrolase activity"/>
    <property type="evidence" value="ECO:0007669"/>
    <property type="project" value="UniProtKB-KW"/>
</dbReference>
<dbReference type="InterPro" id="IPR036866">
    <property type="entry name" value="RibonucZ/Hydroxyglut_hydro"/>
</dbReference>
<proteinExistence type="predicted"/>
<name>A0A0B7MGI9_9FIRM</name>
<dbReference type="AlphaFoldDB" id="A0A0B7MGI9"/>
<dbReference type="InterPro" id="IPR050114">
    <property type="entry name" value="UPF0173_UPF0282_UlaG_hydrolase"/>
</dbReference>